<organism evidence="2 3">
    <name type="scientific">Canna indica</name>
    <name type="common">Indian-shot</name>
    <dbReference type="NCBI Taxonomy" id="4628"/>
    <lineage>
        <taxon>Eukaryota</taxon>
        <taxon>Viridiplantae</taxon>
        <taxon>Streptophyta</taxon>
        <taxon>Embryophyta</taxon>
        <taxon>Tracheophyta</taxon>
        <taxon>Spermatophyta</taxon>
        <taxon>Magnoliopsida</taxon>
        <taxon>Liliopsida</taxon>
        <taxon>Zingiberales</taxon>
        <taxon>Cannaceae</taxon>
        <taxon>Canna</taxon>
    </lineage>
</organism>
<sequence length="196" mass="22681">MEKTLMEKCPNSGLKANPHLDSKMRKWKKDYGIIYDMMNTSGFAWNDEKKCIEFDSDEINKVAEGWRRKSYPIFNRLAYIFGKDRATGKGAQGPTKMAEAADKEEENRTVIDVEESSPLAPNRSLDTTCRSKKREKSSDDVEDAILLRFENMFEKSIEHLDKMVDKLVKDNDDHIDISDGLLCDFLMKTMLTFFKQ</sequence>
<dbReference type="EMBL" id="CP136891">
    <property type="protein sequence ID" value="WOK98293.1"/>
    <property type="molecule type" value="Genomic_DNA"/>
</dbReference>
<protein>
    <recommendedName>
        <fullName evidence="4">Myb/SANT-like domain-containing protein</fullName>
    </recommendedName>
</protein>
<feature type="compositionally biased region" description="Basic and acidic residues" evidence="1">
    <location>
        <begin position="99"/>
        <end position="110"/>
    </location>
</feature>
<reference evidence="2 3" key="1">
    <citation type="submission" date="2023-10" db="EMBL/GenBank/DDBJ databases">
        <title>Chromosome-scale genome assembly provides insights into flower coloration mechanisms of Canna indica.</title>
        <authorList>
            <person name="Li C."/>
        </authorList>
    </citation>
    <scope>NUCLEOTIDE SEQUENCE [LARGE SCALE GENOMIC DNA]</scope>
    <source>
        <tissue evidence="2">Flower</tissue>
    </source>
</reference>
<accession>A0AAQ3JZK8</accession>
<evidence type="ECO:0000313" key="2">
    <source>
        <dbReference type="EMBL" id="WOK98293.1"/>
    </source>
</evidence>
<evidence type="ECO:0008006" key="4">
    <source>
        <dbReference type="Google" id="ProtNLM"/>
    </source>
</evidence>
<proteinExistence type="predicted"/>
<dbReference type="PANTHER" id="PTHR46250:SF15">
    <property type="entry name" value="OS01G0523800 PROTEIN"/>
    <property type="match status" value="1"/>
</dbReference>
<feature type="region of interest" description="Disordered" evidence="1">
    <location>
        <begin position="87"/>
        <end position="110"/>
    </location>
</feature>
<gene>
    <name evidence="2" type="ORF">Cni_G07003</name>
</gene>
<dbReference type="PANTHER" id="PTHR46250">
    <property type="entry name" value="MYB/SANT-LIKE DNA-BINDING DOMAIN PROTEIN-RELATED"/>
    <property type="match status" value="1"/>
</dbReference>
<keyword evidence="3" id="KW-1185">Reference proteome</keyword>
<evidence type="ECO:0000256" key="1">
    <source>
        <dbReference type="SAM" id="MobiDB-lite"/>
    </source>
</evidence>
<name>A0AAQ3JZK8_9LILI</name>
<evidence type="ECO:0000313" key="3">
    <source>
        <dbReference type="Proteomes" id="UP001327560"/>
    </source>
</evidence>
<dbReference type="AlphaFoldDB" id="A0AAQ3JZK8"/>
<dbReference type="Proteomes" id="UP001327560">
    <property type="component" value="Chromosome 2"/>
</dbReference>